<dbReference type="CDD" id="cd10318">
    <property type="entry name" value="RGL11"/>
    <property type="match status" value="1"/>
</dbReference>
<dbReference type="EMBL" id="VWMK01000019">
    <property type="protein sequence ID" value="KAA3760671.1"/>
    <property type="molecule type" value="Genomic_DNA"/>
</dbReference>
<dbReference type="InterPro" id="IPR041624">
    <property type="entry name" value="RGI_lyase"/>
</dbReference>
<dbReference type="Gene3D" id="2.60.120.200">
    <property type="match status" value="1"/>
</dbReference>
<comment type="caution">
    <text evidence="4">The sequence shown here is derived from an EMBL/GenBank/DDBJ whole genome shotgun (WGS) entry which is preliminary data.</text>
</comment>
<organism evidence="4 5">
    <name type="scientific">Bacteroides salyersiae</name>
    <dbReference type="NCBI Taxonomy" id="291644"/>
    <lineage>
        <taxon>Bacteria</taxon>
        <taxon>Pseudomonadati</taxon>
        <taxon>Bacteroidota</taxon>
        <taxon>Bacteroidia</taxon>
        <taxon>Bacteroidales</taxon>
        <taxon>Bacteroidaceae</taxon>
        <taxon>Bacteroides</taxon>
    </lineage>
</organism>
<dbReference type="InterPro" id="IPR049366">
    <property type="entry name" value="RGL11_C"/>
</dbReference>
<dbReference type="PANTHER" id="PTHR43118">
    <property type="entry name" value="RHAMNOGALACTURONAN LYASE (EUROFUNG)"/>
    <property type="match status" value="1"/>
</dbReference>
<accession>A0A7J4XF80</accession>
<dbReference type="PANTHER" id="PTHR43118:SF1">
    <property type="entry name" value="RHAMNOGALACTURONAN LYASE (EUROFUNG)"/>
    <property type="match status" value="1"/>
</dbReference>
<dbReference type="InterPro" id="IPR006558">
    <property type="entry name" value="LamG-like"/>
</dbReference>
<dbReference type="InterPro" id="IPR026444">
    <property type="entry name" value="Secre_tail"/>
</dbReference>
<dbReference type="Proteomes" id="UP000422221">
    <property type="component" value="Unassembled WGS sequence"/>
</dbReference>
<sequence>MKKLSIVLWFLLLGGMMMPLWGQAQEKLGRGVVAVKSSDGVFLSWRSLATDTRKLGFDIYRDGVKITAAPVVTTTNYVDKDGTVDSRYVLKGILDGTTTETTKEVTVWAEQFKKIPLKRPEGGVTLPYDVVQTDKDKTRETYPDGQEYTYTPNDCSVGDVDGDGEYEIIVKWDPTNSRDNSFYGYTGNVYLDCYKLDGTFMWRIDLGKNIRAGAHYTQFMVYDLDGDGKAEIACKTAPGTIDGQGKFVIMGSDDPNADYRSSGSKAGIVVDGPEYLTVFNGQTGAEISTIAYSPLRGNINDWGDGYGNRSERYLACVAYLDGVKPSLVMCRGYYARTSLTAYDFDGTKLTMRWAHDSKVSGSGAFGQGNHNLSVADVDGDGCDEIVYGACVIDHDGKTLYRTGLGHGDAIHLSDLDPDLEGLEVFSPHEEKTAAYGYEMHSAGTGEVIFGEKTGTDVGRGIAADIDPNYRGFEMWSTANGNVYDCKGNIIATKNRPSVNFRVYWDGDLQDELLDGVKIDKWNGTKVNRMITLSDYSNAASCNSTKATPNLSADIFGDWREEVILWDSKTCSDLLVFTTVIPTEYKITTLMHDHIYRMGVAWQNVAYNQPPHLGYYLGDWDTENASFAKKGIGFLNQSVELGEAISPISYSWKNAEDVKITGLPEGLTVTVDKEECLFTIEGTPGATGTYAYTIESVGGLTVATLSGTIKVKAPVVLNELAYFPFDETTGTSAVNSVYGKAEAVNFTPTWISGVRQQALELPATPANRRMEQASYDDLQLGTKDFSVELWFRSDGGTGVDWYLFHKGSHTKNASTGATGKWMGLQYKNGNLTFGIDDDVTKSNLDIPATQYFNGEWNHVVCVRDGESKTLKMYINGVFQGEVTDKTGDISESEMFVIGNCNVNFNTPFTGAIDELQIYEGAMSAAKAKERYEANKPTGISTERTLRPDVNVYPLYFTDEITIEFPVEVSGRAMVSMYSAAGTLVHQTAYMVDGGATLYISGLEGLPKGAYMVVVEVGTTKFVKKLLK</sequence>
<evidence type="ECO:0000313" key="4">
    <source>
        <dbReference type="EMBL" id="KAA3760671.1"/>
    </source>
</evidence>
<dbReference type="GO" id="GO:0005975">
    <property type="term" value="P:carbohydrate metabolic process"/>
    <property type="evidence" value="ECO:0007669"/>
    <property type="project" value="UniProtKB-ARBA"/>
</dbReference>
<dbReference type="SUPFAM" id="SSF69318">
    <property type="entry name" value="Integrin alpha N-terminal domain"/>
    <property type="match status" value="1"/>
</dbReference>
<dbReference type="InterPro" id="IPR001791">
    <property type="entry name" value="Laminin_G"/>
</dbReference>
<dbReference type="InterPro" id="IPR034641">
    <property type="entry name" value="RGL11"/>
</dbReference>
<gene>
    <name evidence="4" type="ORF">F3F73_17525</name>
</gene>
<keyword evidence="2" id="KW-1015">Disulfide bond</keyword>
<dbReference type="NCBIfam" id="TIGR04183">
    <property type="entry name" value="Por_Secre_tail"/>
    <property type="match status" value="1"/>
</dbReference>
<dbReference type="RefSeq" id="WP_130059585.1">
    <property type="nucleotide sequence ID" value="NZ_JADNPJ010000017.1"/>
</dbReference>
<dbReference type="Pfam" id="PF13385">
    <property type="entry name" value="Laminin_G_3"/>
    <property type="match status" value="1"/>
</dbReference>
<dbReference type="Pfam" id="PF18370">
    <property type="entry name" value="RGI_lyase"/>
    <property type="match status" value="1"/>
</dbReference>
<dbReference type="InterPro" id="IPR013783">
    <property type="entry name" value="Ig-like_fold"/>
</dbReference>
<dbReference type="Gene3D" id="2.60.40.10">
    <property type="entry name" value="Immunoglobulins"/>
    <property type="match status" value="2"/>
</dbReference>
<evidence type="ECO:0000259" key="3">
    <source>
        <dbReference type="SMART" id="SM00560"/>
    </source>
</evidence>
<evidence type="ECO:0000256" key="2">
    <source>
        <dbReference type="ARBA" id="ARBA00023157"/>
    </source>
</evidence>
<dbReference type="SMART" id="SM00560">
    <property type="entry name" value="LamGL"/>
    <property type="match status" value="1"/>
</dbReference>
<dbReference type="InterPro" id="IPR013320">
    <property type="entry name" value="ConA-like_dom_sf"/>
</dbReference>
<protein>
    <submittedName>
        <fullName evidence="4">T9SS type A sorting domain-containing protein</fullName>
    </submittedName>
</protein>
<reference evidence="4 5" key="1">
    <citation type="journal article" date="2019" name="Nat. Med.">
        <title>A library of human gut bacterial isolates paired with longitudinal multiomics data enables mechanistic microbiome research.</title>
        <authorList>
            <person name="Poyet M."/>
            <person name="Groussin M."/>
            <person name="Gibbons S.M."/>
            <person name="Avila-Pacheco J."/>
            <person name="Jiang X."/>
            <person name="Kearney S.M."/>
            <person name="Perrotta A.R."/>
            <person name="Berdy B."/>
            <person name="Zhao S."/>
            <person name="Lieberman T.D."/>
            <person name="Swanson P.K."/>
            <person name="Smith M."/>
            <person name="Roesemann S."/>
            <person name="Alexander J.E."/>
            <person name="Rich S.A."/>
            <person name="Livny J."/>
            <person name="Vlamakis H."/>
            <person name="Clish C."/>
            <person name="Bullock K."/>
            <person name="Deik A."/>
            <person name="Scott J."/>
            <person name="Pierce K.A."/>
            <person name="Xavier R.J."/>
            <person name="Alm E.J."/>
        </authorList>
    </citation>
    <scope>NUCLEOTIDE SEQUENCE [LARGE SCALE GENOMIC DNA]</scope>
    <source>
        <strain evidence="4 5">BIOML-A10</strain>
    </source>
</reference>
<dbReference type="AlphaFoldDB" id="A0A7J4XF80"/>
<name>A0A7J4XF80_9BACE</name>
<dbReference type="SUPFAM" id="SSF49899">
    <property type="entry name" value="Concanavalin A-like lectins/glucanases"/>
    <property type="match status" value="1"/>
</dbReference>
<dbReference type="InterPro" id="IPR028994">
    <property type="entry name" value="Integrin_alpha_N"/>
</dbReference>
<evidence type="ECO:0000256" key="1">
    <source>
        <dbReference type="ARBA" id="ARBA00022729"/>
    </source>
</evidence>
<keyword evidence="1" id="KW-0732">Signal</keyword>
<proteinExistence type="predicted"/>
<evidence type="ECO:0000313" key="5">
    <source>
        <dbReference type="Proteomes" id="UP000422221"/>
    </source>
</evidence>
<dbReference type="GO" id="GO:0004553">
    <property type="term" value="F:hydrolase activity, hydrolyzing O-glycosyl compounds"/>
    <property type="evidence" value="ECO:0007669"/>
    <property type="project" value="UniProtKB-ARBA"/>
</dbReference>
<dbReference type="CDD" id="cd00110">
    <property type="entry name" value="LamG"/>
    <property type="match status" value="1"/>
</dbReference>
<feature type="domain" description="LamG-like jellyroll fold" evidence="3">
    <location>
        <begin position="782"/>
        <end position="924"/>
    </location>
</feature>
<dbReference type="Pfam" id="PF21348">
    <property type="entry name" value="RGL11_C"/>
    <property type="match status" value="1"/>
</dbReference>